<protein>
    <submittedName>
        <fullName evidence="2">Uncharacterized protein</fullName>
    </submittedName>
</protein>
<dbReference type="EMBL" id="ML179893">
    <property type="protein sequence ID" value="THU80562.1"/>
    <property type="molecule type" value="Genomic_DNA"/>
</dbReference>
<reference evidence="2 3" key="1">
    <citation type="journal article" date="2019" name="Nat. Ecol. Evol.">
        <title>Megaphylogeny resolves global patterns of mushroom evolution.</title>
        <authorList>
            <person name="Varga T."/>
            <person name="Krizsan K."/>
            <person name="Foldi C."/>
            <person name="Dima B."/>
            <person name="Sanchez-Garcia M."/>
            <person name="Sanchez-Ramirez S."/>
            <person name="Szollosi G.J."/>
            <person name="Szarkandi J.G."/>
            <person name="Papp V."/>
            <person name="Albert L."/>
            <person name="Andreopoulos W."/>
            <person name="Angelini C."/>
            <person name="Antonin V."/>
            <person name="Barry K.W."/>
            <person name="Bougher N.L."/>
            <person name="Buchanan P."/>
            <person name="Buyck B."/>
            <person name="Bense V."/>
            <person name="Catcheside P."/>
            <person name="Chovatia M."/>
            <person name="Cooper J."/>
            <person name="Damon W."/>
            <person name="Desjardin D."/>
            <person name="Finy P."/>
            <person name="Geml J."/>
            <person name="Haridas S."/>
            <person name="Hughes K."/>
            <person name="Justo A."/>
            <person name="Karasinski D."/>
            <person name="Kautmanova I."/>
            <person name="Kiss B."/>
            <person name="Kocsube S."/>
            <person name="Kotiranta H."/>
            <person name="LaButti K.M."/>
            <person name="Lechner B.E."/>
            <person name="Liimatainen K."/>
            <person name="Lipzen A."/>
            <person name="Lukacs Z."/>
            <person name="Mihaltcheva S."/>
            <person name="Morgado L.N."/>
            <person name="Niskanen T."/>
            <person name="Noordeloos M.E."/>
            <person name="Ohm R.A."/>
            <person name="Ortiz-Santana B."/>
            <person name="Ovrebo C."/>
            <person name="Racz N."/>
            <person name="Riley R."/>
            <person name="Savchenko A."/>
            <person name="Shiryaev A."/>
            <person name="Soop K."/>
            <person name="Spirin V."/>
            <person name="Szebenyi C."/>
            <person name="Tomsovsky M."/>
            <person name="Tulloss R.E."/>
            <person name="Uehling J."/>
            <person name="Grigoriev I.V."/>
            <person name="Vagvolgyi C."/>
            <person name="Papp T."/>
            <person name="Martin F.M."/>
            <person name="Miettinen O."/>
            <person name="Hibbett D.S."/>
            <person name="Nagy L.G."/>
        </authorList>
    </citation>
    <scope>NUCLEOTIDE SEQUENCE [LARGE SCALE GENOMIC DNA]</scope>
    <source>
        <strain evidence="2 3">CBS 962.96</strain>
    </source>
</reference>
<feature type="compositionally biased region" description="Polar residues" evidence="1">
    <location>
        <begin position="127"/>
        <end position="141"/>
    </location>
</feature>
<feature type="compositionally biased region" description="Basic and acidic residues" evidence="1">
    <location>
        <begin position="180"/>
        <end position="189"/>
    </location>
</feature>
<dbReference type="Proteomes" id="UP000297245">
    <property type="component" value="Unassembled WGS sequence"/>
</dbReference>
<feature type="compositionally biased region" description="Basic and acidic residues" evidence="1">
    <location>
        <begin position="116"/>
        <end position="126"/>
    </location>
</feature>
<keyword evidence="3" id="KW-1185">Reference proteome</keyword>
<evidence type="ECO:0000313" key="3">
    <source>
        <dbReference type="Proteomes" id="UP000297245"/>
    </source>
</evidence>
<name>A0A4S8KX36_DENBC</name>
<evidence type="ECO:0000256" key="1">
    <source>
        <dbReference type="SAM" id="MobiDB-lite"/>
    </source>
</evidence>
<sequence>MTGAYPNTNSYYHNHHDPQNNLQNTVHRAPHGHRSHPHPIATHPGQLRQQARAAPVSNGPTRKPAKSYQAPPDISLPPSLRRRRPDDPQMPRLDFVSEDILMGDVEHCVHQGPVSNDDRTFRESERYSQTQVHPQVQYSSPHHSRDYGPNDRYGVYGGSQVEPSNLESSEIVTPKLKHIQSEERYRTYRDPSTPPEPTLYTNPRQFTPGDSAHGPETKTPKAQFGSVGDQQYQVLQDQPLKDTNTVLAVIHAPKPARAKQSYSYLLNYGHPGYEGYPLEEQQHPSLDGTPMLDTSVSTDSASRVNPGDVLDKMYEGQGNGFYSTEFSRRQEVPQGTVDPRLLSTTGYWG</sequence>
<proteinExistence type="predicted"/>
<accession>A0A4S8KX36</accession>
<organism evidence="2 3">
    <name type="scientific">Dendrothele bispora (strain CBS 962.96)</name>
    <dbReference type="NCBI Taxonomy" id="1314807"/>
    <lineage>
        <taxon>Eukaryota</taxon>
        <taxon>Fungi</taxon>
        <taxon>Dikarya</taxon>
        <taxon>Basidiomycota</taxon>
        <taxon>Agaricomycotina</taxon>
        <taxon>Agaricomycetes</taxon>
        <taxon>Agaricomycetidae</taxon>
        <taxon>Agaricales</taxon>
        <taxon>Agaricales incertae sedis</taxon>
        <taxon>Dendrothele</taxon>
    </lineage>
</organism>
<feature type="region of interest" description="Disordered" evidence="1">
    <location>
        <begin position="109"/>
        <end position="152"/>
    </location>
</feature>
<gene>
    <name evidence="2" type="ORF">K435DRAFT_495655</name>
</gene>
<feature type="compositionally biased region" description="Basic residues" evidence="1">
    <location>
        <begin position="28"/>
        <end position="37"/>
    </location>
</feature>
<feature type="region of interest" description="Disordered" evidence="1">
    <location>
        <begin position="180"/>
        <end position="223"/>
    </location>
</feature>
<evidence type="ECO:0000313" key="2">
    <source>
        <dbReference type="EMBL" id="THU80562.1"/>
    </source>
</evidence>
<feature type="region of interest" description="Disordered" evidence="1">
    <location>
        <begin position="1"/>
        <end position="91"/>
    </location>
</feature>
<dbReference type="AlphaFoldDB" id="A0A4S8KX36"/>
<feature type="compositionally biased region" description="Polar residues" evidence="1">
    <location>
        <begin position="1"/>
        <end position="12"/>
    </location>
</feature>